<reference evidence="6" key="1">
    <citation type="journal article" date="2019" name="MBio">
        <title>Virus Genomes from Deep Sea Sediments Expand the Ocean Megavirome and Support Independent Origins of Viral Gigantism.</title>
        <authorList>
            <person name="Backstrom D."/>
            <person name="Yutin N."/>
            <person name="Jorgensen S.L."/>
            <person name="Dharamshi J."/>
            <person name="Homa F."/>
            <person name="Zaremba-Niedwiedzka K."/>
            <person name="Spang A."/>
            <person name="Wolf Y.I."/>
            <person name="Koonin E.V."/>
            <person name="Ettema T.J."/>
        </authorList>
    </citation>
    <scope>NUCLEOTIDE SEQUENCE</scope>
</reference>
<sequence length="368" mass="43208">MDNRNTQMDKDLDLDQELELELANRNSQIDRDRELAIRLQLRDRGYNDDIIDRYIRQDYFRRRNTGHSANTSTNNVSDANMNRTRRPTRIPTRIPTRRPNINNNMDLLRRLFGISQPPRMQNLFFGHNENDMDTNRETVGTNFYNPFSRDPLSDTRSQMSRSMPTFFHHNNIRHNNNTFHPPTDDYDNLAMNFINYDTNSRSTTTTTMNQSQHTSRRDRPDLYGYSFYVDHSSEFPSDFSSELPSFLGSFFGQSDMLMSNFIPTMMMNIINPQNLESVPIVLNDKKVDELKNSKISYSDLIKTDPDKKDENCPICLDMLKNGENDTKNIIKLPCNHIYHDDCVMKWLEECDYKCPVCRNECGKSKAKL</sequence>
<dbReference type="PROSITE" id="PS50089">
    <property type="entry name" value="ZF_RING_2"/>
    <property type="match status" value="1"/>
</dbReference>
<dbReference type="Gene3D" id="3.30.40.10">
    <property type="entry name" value="Zinc/RING finger domain, C3HC4 (zinc finger)"/>
    <property type="match status" value="1"/>
</dbReference>
<dbReference type="GO" id="GO:0008270">
    <property type="term" value="F:zinc ion binding"/>
    <property type="evidence" value="ECO:0007669"/>
    <property type="project" value="UniProtKB-KW"/>
</dbReference>
<dbReference type="PANTHER" id="PTHR45931">
    <property type="entry name" value="SI:CH211-59O9.10"/>
    <property type="match status" value="1"/>
</dbReference>
<dbReference type="InterPro" id="IPR051834">
    <property type="entry name" value="RING_finger_E3_ligase"/>
</dbReference>
<evidence type="ECO:0000313" key="6">
    <source>
        <dbReference type="EMBL" id="QBK88484.1"/>
    </source>
</evidence>
<evidence type="ECO:0000256" key="2">
    <source>
        <dbReference type="ARBA" id="ARBA00022771"/>
    </source>
</evidence>
<dbReference type="InterPro" id="IPR013083">
    <property type="entry name" value="Znf_RING/FYVE/PHD"/>
</dbReference>
<evidence type="ECO:0000259" key="5">
    <source>
        <dbReference type="PROSITE" id="PS50089"/>
    </source>
</evidence>
<gene>
    <name evidence="6" type="ORF">LCMiAC01_01610</name>
</gene>
<feature type="domain" description="RING-type" evidence="5">
    <location>
        <begin position="312"/>
        <end position="358"/>
    </location>
</feature>
<proteinExistence type="predicted"/>
<dbReference type="SMART" id="SM00184">
    <property type="entry name" value="RING"/>
    <property type="match status" value="1"/>
</dbReference>
<dbReference type="Pfam" id="PF13639">
    <property type="entry name" value="zf-RING_2"/>
    <property type="match status" value="1"/>
</dbReference>
<keyword evidence="2 4" id="KW-0863">Zinc-finger</keyword>
<accession>A0A481Z117</accession>
<evidence type="ECO:0000256" key="3">
    <source>
        <dbReference type="ARBA" id="ARBA00022833"/>
    </source>
</evidence>
<evidence type="ECO:0000256" key="4">
    <source>
        <dbReference type="PROSITE-ProRule" id="PRU00175"/>
    </source>
</evidence>
<name>A0A481Z117_9VIRU</name>
<evidence type="ECO:0000256" key="1">
    <source>
        <dbReference type="ARBA" id="ARBA00022723"/>
    </source>
</evidence>
<keyword evidence="3" id="KW-0862">Zinc</keyword>
<dbReference type="GO" id="GO:0006511">
    <property type="term" value="P:ubiquitin-dependent protein catabolic process"/>
    <property type="evidence" value="ECO:0007669"/>
    <property type="project" value="TreeGrafter"/>
</dbReference>
<protein>
    <submittedName>
        <fullName evidence="6">Ring finger protein</fullName>
    </submittedName>
</protein>
<dbReference type="SUPFAM" id="SSF57850">
    <property type="entry name" value="RING/U-box"/>
    <property type="match status" value="1"/>
</dbReference>
<organism evidence="6">
    <name type="scientific">Mimivirus LCMiAC01</name>
    <dbReference type="NCBI Taxonomy" id="2506608"/>
    <lineage>
        <taxon>Viruses</taxon>
        <taxon>Varidnaviria</taxon>
        <taxon>Bamfordvirae</taxon>
        <taxon>Nucleocytoviricota</taxon>
        <taxon>Megaviricetes</taxon>
        <taxon>Imitervirales</taxon>
        <taxon>Mimiviridae</taxon>
        <taxon>Klosneuvirinae</taxon>
    </lineage>
</organism>
<dbReference type="GO" id="GO:0061630">
    <property type="term" value="F:ubiquitin protein ligase activity"/>
    <property type="evidence" value="ECO:0007669"/>
    <property type="project" value="TreeGrafter"/>
</dbReference>
<keyword evidence="1" id="KW-0479">Metal-binding</keyword>
<dbReference type="EMBL" id="MK500390">
    <property type="protein sequence ID" value="QBK88484.1"/>
    <property type="molecule type" value="Genomic_DNA"/>
</dbReference>
<dbReference type="CDD" id="cd16454">
    <property type="entry name" value="RING-H2_PA-TM-RING"/>
    <property type="match status" value="1"/>
</dbReference>
<dbReference type="InterPro" id="IPR001841">
    <property type="entry name" value="Znf_RING"/>
</dbReference>
<dbReference type="PANTHER" id="PTHR45931:SF3">
    <property type="entry name" value="RING ZINC FINGER-CONTAINING PROTEIN"/>
    <property type="match status" value="1"/>
</dbReference>